<reference evidence="2" key="2">
    <citation type="submission" date="2020-05" db="UniProtKB">
        <authorList>
            <consortium name="EnsemblMetazoa"/>
        </authorList>
    </citation>
    <scope>IDENTIFICATION</scope>
    <source>
        <strain evidence="2">IAEA</strain>
    </source>
</reference>
<organism evidence="2 3">
    <name type="scientific">Glossina pallidipes</name>
    <name type="common">Tsetse fly</name>
    <dbReference type="NCBI Taxonomy" id="7398"/>
    <lineage>
        <taxon>Eukaryota</taxon>
        <taxon>Metazoa</taxon>
        <taxon>Ecdysozoa</taxon>
        <taxon>Arthropoda</taxon>
        <taxon>Hexapoda</taxon>
        <taxon>Insecta</taxon>
        <taxon>Pterygota</taxon>
        <taxon>Neoptera</taxon>
        <taxon>Endopterygota</taxon>
        <taxon>Diptera</taxon>
        <taxon>Brachycera</taxon>
        <taxon>Muscomorpha</taxon>
        <taxon>Hippoboscoidea</taxon>
        <taxon>Glossinidae</taxon>
        <taxon>Glossina</taxon>
    </lineage>
</organism>
<accession>A0A1A9Z159</accession>
<protein>
    <recommendedName>
        <fullName evidence="1">NodB homology domain-containing protein</fullName>
    </recommendedName>
</protein>
<dbReference type="GO" id="GO:0005975">
    <property type="term" value="P:carbohydrate metabolic process"/>
    <property type="evidence" value="ECO:0007669"/>
    <property type="project" value="InterPro"/>
</dbReference>
<evidence type="ECO:0000313" key="2">
    <source>
        <dbReference type="EnsemblMetazoa" id="GPAI000710-PA"/>
    </source>
</evidence>
<dbReference type="Proteomes" id="UP000092445">
    <property type="component" value="Unassembled WGS sequence"/>
</dbReference>
<keyword evidence="3" id="KW-1185">Reference proteome</keyword>
<evidence type="ECO:0000313" key="3">
    <source>
        <dbReference type="Proteomes" id="UP000092445"/>
    </source>
</evidence>
<proteinExistence type="predicted"/>
<evidence type="ECO:0000259" key="1">
    <source>
        <dbReference type="PROSITE" id="PS51677"/>
    </source>
</evidence>
<dbReference type="InterPro" id="IPR002509">
    <property type="entry name" value="NODB_dom"/>
</dbReference>
<feature type="domain" description="NodB homology" evidence="1">
    <location>
        <begin position="18"/>
        <end position="229"/>
    </location>
</feature>
<dbReference type="SUPFAM" id="SSF88713">
    <property type="entry name" value="Glycoside hydrolase/deacetylase"/>
    <property type="match status" value="1"/>
</dbReference>
<dbReference type="GO" id="GO:0016810">
    <property type="term" value="F:hydrolase activity, acting on carbon-nitrogen (but not peptide) bonds"/>
    <property type="evidence" value="ECO:0007669"/>
    <property type="project" value="InterPro"/>
</dbReference>
<dbReference type="Gene3D" id="3.20.20.370">
    <property type="entry name" value="Glycoside hydrolase/deacetylase"/>
    <property type="match status" value="1"/>
</dbReference>
<reference evidence="3" key="1">
    <citation type="submission" date="2014-03" db="EMBL/GenBank/DDBJ databases">
        <authorList>
            <person name="Aksoy S."/>
            <person name="Warren W."/>
            <person name="Wilson R.K."/>
        </authorList>
    </citation>
    <scope>NUCLEOTIDE SEQUENCE [LARGE SCALE GENOMIC DNA]</scope>
    <source>
        <strain evidence="3">IAEA</strain>
    </source>
</reference>
<sequence length="300" mass="35315">MGSIQSQRWIYASSKQLLDLGLRIDVDTLRGTQHGVLNLLEILDIYKIKATFFFTVGPDNMGRHFWRLFKPKFLIKVLRINPISTYGWNILRCGLIGKESILSIPILCFAAPGWRTSESALKVQKKFHFSYSSDVRGIKPFFPLLSDKSHGNLQIPVTLPTLDEIINNQTILKKYNNFIIDRIKRQFDYSVYTIHAEIEELLHLAQSEGIKFCALNQLIKKNKVDFPICNYRDLWQPDETRYAEISREMLESHNWSVPHLLDVRYFEKPIFGYWYLWNNKNISYNAYFNLDFSKYLDKNI</sequence>
<dbReference type="PROSITE" id="PS51677">
    <property type="entry name" value="NODB"/>
    <property type="match status" value="1"/>
</dbReference>
<dbReference type="VEuPathDB" id="VectorBase:GPAI000710"/>
<dbReference type="EnsemblMetazoa" id="GPAI000710-RA">
    <property type="protein sequence ID" value="GPAI000710-PA"/>
    <property type="gene ID" value="GPAI000710"/>
</dbReference>
<dbReference type="AlphaFoldDB" id="A0A1A9Z159"/>
<name>A0A1A9Z159_GLOPL</name>
<dbReference type="InterPro" id="IPR011330">
    <property type="entry name" value="Glyco_hydro/deAcase_b/a-brl"/>
</dbReference>